<feature type="transmembrane region" description="Helical" evidence="1">
    <location>
        <begin position="161"/>
        <end position="182"/>
    </location>
</feature>
<evidence type="ECO:0000256" key="1">
    <source>
        <dbReference type="SAM" id="Phobius"/>
    </source>
</evidence>
<dbReference type="Proteomes" id="UP000249518">
    <property type="component" value="Unassembled WGS sequence"/>
</dbReference>
<proteinExistence type="predicted"/>
<dbReference type="AlphaFoldDB" id="A0A328X0L8"/>
<keyword evidence="1" id="KW-1133">Transmembrane helix</keyword>
<sequence length="309" mass="35264">MIASIFSKSRPFNYVLVTFLLVLSYSLFQIHTSSASTSMFEGAQKVVILVLLVASLFVTNFITKRNGLSKDNSFSVLFFVSFLLFIPSAFDNFKLILSSFFILLAMRRLISMKSLLTPKEKIFDASLWIFIAALFHFWSILFIFIVFVSIIFHVSGDYRNWVLPFIAFFTVGILFIFFSLLIDKEWLNVVWNQTGTDFKFYYLEKSASNAALVLFALFSVVFLISMIFTLSKRPIIMLASYKKVIFIFLISVLIYIISPEKSNALLLFGLMPLSILATGFVEMSRDTVLKEIITASVLACGILLFIFQL</sequence>
<dbReference type="EMBL" id="QLSV01000003">
    <property type="protein sequence ID" value="RAR49734.1"/>
    <property type="molecule type" value="Genomic_DNA"/>
</dbReference>
<feature type="transmembrane region" description="Helical" evidence="1">
    <location>
        <begin position="74"/>
        <end position="105"/>
    </location>
</feature>
<feature type="transmembrane region" description="Helical" evidence="1">
    <location>
        <begin position="42"/>
        <end position="62"/>
    </location>
</feature>
<feature type="transmembrane region" description="Helical" evidence="1">
    <location>
        <begin position="12"/>
        <end position="30"/>
    </location>
</feature>
<keyword evidence="1" id="KW-0812">Transmembrane</keyword>
<dbReference type="OrthoDB" id="1439867at2"/>
<feature type="transmembrane region" description="Helical" evidence="1">
    <location>
        <begin position="210"/>
        <end position="228"/>
    </location>
</feature>
<reference evidence="2 3" key="1">
    <citation type="submission" date="2018-06" db="EMBL/GenBank/DDBJ databases">
        <title>Genomic Encyclopedia of Type Strains, Phase III (KMG-III): the genomes of soil and plant-associated and newly described type strains.</title>
        <authorList>
            <person name="Whitman W."/>
        </authorList>
    </citation>
    <scope>NUCLEOTIDE SEQUENCE [LARGE SCALE GENOMIC DNA]</scope>
    <source>
        <strain evidence="2 3">CGMCC 1.12504</strain>
    </source>
</reference>
<evidence type="ECO:0008006" key="4">
    <source>
        <dbReference type="Google" id="ProtNLM"/>
    </source>
</evidence>
<accession>A0A328X0L8</accession>
<feature type="transmembrane region" description="Helical" evidence="1">
    <location>
        <begin position="264"/>
        <end position="281"/>
    </location>
</feature>
<dbReference type="RefSeq" id="WP_112085175.1">
    <property type="nucleotide sequence ID" value="NZ_QLSV01000003.1"/>
</dbReference>
<feature type="transmembrane region" description="Helical" evidence="1">
    <location>
        <begin position="288"/>
        <end position="307"/>
    </location>
</feature>
<keyword evidence="3" id="KW-1185">Reference proteome</keyword>
<feature type="transmembrane region" description="Helical" evidence="1">
    <location>
        <begin position="125"/>
        <end position="154"/>
    </location>
</feature>
<evidence type="ECO:0000313" key="2">
    <source>
        <dbReference type="EMBL" id="RAR49734.1"/>
    </source>
</evidence>
<name>A0A328X0L8_9FLAO</name>
<protein>
    <recommendedName>
        <fullName evidence="4">Beta-carotene 15,15'-monooxygenase</fullName>
    </recommendedName>
</protein>
<gene>
    <name evidence="2" type="ORF">B0I10_103155</name>
</gene>
<organism evidence="2 3">
    <name type="scientific">Flavobacterium lacus</name>
    <dbReference type="NCBI Taxonomy" id="1353778"/>
    <lineage>
        <taxon>Bacteria</taxon>
        <taxon>Pseudomonadati</taxon>
        <taxon>Bacteroidota</taxon>
        <taxon>Flavobacteriia</taxon>
        <taxon>Flavobacteriales</taxon>
        <taxon>Flavobacteriaceae</taxon>
        <taxon>Flavobacterium</taxon>
    </lineage>
</organism>
<evidence type="ECO:0000313" key="3">
    <source>
        <dbReference type="Proteomes" id="UP000249518"/>
    </source>
</evidence>
<comment type="caution">
    <text evidence="2">The sequence shown here is derived from an EMBL/GenBank/DDBJ whole genome shotgun (WGS) entry which is preliminary data.</text>
</comment>
<keyword evidence="1" id="KW-0472">Membrane</keyword>
<feature type="transmembrane region" description="Helical" evidence="1">
    <location>
        <begin position="240"/>
        <end position="258"/>
    </location>
</feature>